<keyword evidence="1" id="KW-0343">GTPase activation</keyword>
<dbReference type="HOGENOM" id="CLU_255391_0_0_1"/>
<feature type="compositionally biased region" description="Low complexity" evidence="2">
    <location>
        <begin position="484"/>
        <end position="498"/>
    </location>
</feature>
<accession>K1VPG3</accession>
<evidence type="ECO:0000256" key="2">
    <source>
        <dbReference type="SAM" id="MobiDB-lite"/>
    </source>
</evidence>
<feature type="domain" description="Ras-GAP" evidence="3">
    <location>
        <begin position="699"/>
        <end position="866"/>
    </location>
</feature>
<dbReference type="SUPFAM" id="SSF48350">
    <property type="entry name" value="GTPase activation domain, GAP"/>
    <property type="match status" value="1"/>
</dbReference>
<dbReference type="PANTHER" id="PTHR10194">
    <property type="entry name" value="RAS GTPASE-ACTIVATING PROTEINS"/>
    <property type="match status" value="1"/>
</dbReference>
<dbReference type="eggNOG" id="KOG3508">
    <property type="taxonomic scope" value="Eukaryota"/>
</dbReference>
<feature type="region of interest" description="Disordered" evidence="2">
    <location>
        <begin position="336"/>
        <end position="375"/>
    </location>
</feature>
<feature type="region of interest" description="Disordered" evidence="2">
    <location>
        <begin position="1055"/>
        <end position="1289"/>
    </location>
</feature>
<dbReference type="Gene3D" id="1.10.506.10">
    <property type="entry name" value="GTPase Activation - p120gap, domain 1"/>
    <property type="match status" value="1"/>
</dbReference>
<protein>
    <recommendedName>
        <fullName evidence="3">Ras-GAP domain-containing protein</fullName>
    </recommendedName>
</protein>
<dbReference type="OrthoDB" id="775356at2759"/>
<feature type="compositionally biased region" description="Basic and acidic residues" evidence="2">
    <location>
        <begin position="100"/>
        <end position="109"/>
    </location>
</feature>
<feature type="compositionally biased region" description="Basic and acidic residues" evidence="2">
    <location>
        <begin position="1257"/>
        <end position="1272"/>
    </location>
</feature>
<dbReference type="EMBL" id="AMBO01000386">
    <property type="protein sequence ID" value="EKC98587.1"/>
    <property type="molecule type" value="Genomic_DNA"/>
</dbReference>
<feature type="region of interest" description="Disordered" evidence="2">
    <location>
        <begin position="463"/>
        <end position="514"/>
    </location>
</feature>
<feature type="region of interest" description="Disordered" evidence="2">
    <location>
        <begin position="275"/>
        <end position="323"/>
    </location>
</feature>
<feature type="compositionally biased region" description="Pro residues" evidence="2">
    <location>
        <begin position="1367"/>
        <end position="1384"/>
    </location>
</feature>
<feature type="region of interest" description="Disordered" evidence="2">
    <location>
        <begin position="1301"/>
        <end position="1384"/>
    </location>
</feature>
<feature type="compositionally biased region" description="Basic and acidic residues" evidence="2">
    <location>
        <begin position="241"/>
        <end position="253"/>
    </location>
</feature>
<feature type="compositionally biased region" description="Pro residues" evidence="2">
    <location>
        <begin position="66"/>
        <end position="76"/>
    </location>
</feature>
<evidence type="ECO:0000313" key="4">
    <source>
        <dbReference type="EMBL" id="EKC98587.1"/>
    </source>
</evidence>
<feature type="compositionally biased region" description="Pro residues" evidence="2">
    <location>
        <begin position="1156"/>
        <end position="1170"/>
    </location>
</feature>
<dbReference type="InParanoid" id="K1VPG3"/>
<feature type="compositionally biased region" description="Low complexity" evidence="2">
    <location>
        <begin position="355"/>
        <end position="372"/>
    </location>
</feature>
<dbReference type="PROSITE" id="PS00509">
    <property type="entry name" value="RAS_GTPASE_ACTIV_1"/>
    <property type="match status" value="1"/>
</dbReference>
<feature type="region of interest" description="Disordered" evidence="2">
    <location>
        <begin position="999"/>
        <end position="1034"/>
    </location>
</feature>
<organism evidence="4 5">
    <name type="scientific">Trichosporon asahii var. asahii (strain CBS 8904)</name>
    <name type="common">Yeast</name>
    <dbReference type="NCBI Taxonomy" id="1220162"/>
    <lineage>
        <taxon>Eukaryota</taxon>
        <taxon>Fungi</taxon>
        <taxon>Dikarya</taxon>
        <taxon>Basidiomycota</taxon>
        <taxon>Agaricomycotina</taxon>
        <taxon>Tremellomycetes</taxon>
        <taxon>Trichosporonales</taxon>
        <taxon>Trichosporonaceae</taxon>
        <taxon>Trichosporon</taxon>
    </lineage>
</organism>
<sequence>MTTPAWSFESPVEYYIAKNSLNHGTFLREVPVGALGAQSTTQLPASNGSSSSGGLARQPTLGRSPRPSPKPSPITPTAPSFVSEKRKSGSGRGISKAHVKHDPSPERRLANRWLKGKIGLSLRGTGGKDGGELRIINVVPPVKPGDKPVRRRCIFSHAITMEDSWSIPDIQHLHPSVSGRSFGLALKLRETVEEPDGRDTPPVPPLPGIVSPKPALGSAVPEEDVFAIIASGPKTPLDGPSEEHLPTPSERSERAVRSLTEPSAAQSLGKELLTTGKKFLRRRQASETGKGWKAFGRSRAKTLSKVPGEAAPAPLPASYGEDDDEAALLRPHLDESERARRAAARLSPMTPFAPGPSLGSSLGLGNGPKSPSRASLLSGIGAPSFVNTIGGESSASESEHVSVTEVEVSIFISFASAQERDEWFTILRSLAQVEGSVEGRIVRPHRRLKINVLDVTEVSGPLSVNMDRRTPNGSAIETDEKSSHLSVSGSDVMSSSGSPGRTIRSTGKDYEQSKKVKPGWSWKERLRVELVLDERLLIARTAWTKAESPNGTAFWGEQFGMTEMPPFTKCQLLIYRAKDKDKTPVLFGQVDLPLVSSFGKSEDERYPVRSLGGALIGEIRLSVSYQEVDILPLAEYNSLWQHKDQTLTTPQQIMHKVEGPKLLYVLGGRGLMEGTMEYLARIALVEKVLMPRVLDTCTLEAKAAGSTLFRSTTPLSKTLEVLMRMMCGEFLQAALGPTIKRTVEEKIEPKLFCNYGDPERPPLNYRILKDVTGLVEQCWANMYAHRGLFPNFIRHILGHLFVTVREFHDDGDDLLRYKAVSSFVFLRLIGPALMSPHLFGLSECLVPSAQQRTLTLIAKILHTLAFFSDRDLARHPDLALFRGFIRRNNHAMLDFLTSIATPVGEIEDLFPEPTRLDDYLDERRGVLTEWEAEALPHMTFAGCIDLPADWAVMLEIWAENLAKPGLKLNVVGCRVDDIQDMLDKYQGYVARIHALAFPEGRSQGGNGRASRASRVGSSSSRSLRSLTSMSAKSEDSLPMLPRKWLGYTPEDEKRASRGLSITPPQSVSVSPSSSRPTSTHTRSVSRSNSPEPSRAPSPVLEEEERIKVTLRPASTLIDRAPSPAAERVGVERSLEPPSNIVLTSPHETTILLSGSPSPPVPPKLFPPPVPLKAKLAQRTSSLPDRPAERERPTLPEKPKSPTRPIPPLPDYEADTPDSPRVPIPIPEDVDGPNVVSPTAPGFEEPESPRFALAKPPAEPHEPPQPARTHEPAPARYAAPGTQETETHPPRLAAWRARGGRCVRRGPAPAPHAGHGARGAGAAASQVERERQRAALTFSTLSHHTALGPRATPITLHTPTTPSLHPTSLPPPSHLRPPPQRQSCV</sequence>
<dbReference type="InterPro" id="IPR008936">
    <property type="entry name" value="Rho_GTPase_activation_prot"/>
</dbReference>
<feature type="compositionally biased region" description="Low complexity" evidence="2">
    <location>
        <begin position="1060"/>
        <end position="1089"/>
    </location>
</feature>
<dbReference type="InterPro" id="IPR039360">
    <property type="entry name" value="Ras_GTPase"/>
</dbReference>
<dbReference type="InterPro" id="IPR023152">
    <property type="entry name" value="RasGAP_CS"/>
</dbReference>
<feature type="region of interest" description="Disordered" evidence="2">
    <location>
        <begin position="231"/>
        <end position="253"/>
    </location>
</feature>
<evidence type="ECO:0000256" key="1">
    <source>
        <dbReference type="ARBA" id="ARBA00022468"/>
    </source>
</evidence>
<dbReference type="Pfam" id="PF00616">
    <property type="entry name" value="RasGAP"/>
    <property type="match status" value="1"/>
</dbReference>
<dbReference type="SMART" id="SM00323">
    <property type="entry name" value="RasGAP"/>
    <property type="match status" value="1"/>
</dbReference>
<evidence type="ECO:0000313" key="5">
    <source>
        <dbReference type="Proteomes" id="UP000006757"/>
    </source>
</evidence>
<dbReference type="STRING" id="1220162.K1VPG3"/>
<feature type="compositionally biased region" description="Basic and acidic residues" evidence="2">
    <location>
        <begin position="1185"/>
        <end position="1199"/>
    </location>
</feature>
<gene>
    <name evidence="4" type="ORF">A1Q2_07079</name>
</gene>
<comment type="caution">
    <text evidence="4">The sequence shown here is derived from an EMBL/GenBank/DDBJ whole genome shotgun (WGS) entry which is preliminary data.</text>
</comment>
<feature type="region of interest" description="Disordered" evidence="2">
    <location>
        <begin position="38"/>
        <end position="109"/>
    </location>
</feature>
<dbReference type="PROSITE" id="PS50018">
    <property type="entry name" value="RAS_GTPASE_ACTIV_2"/>
    <property type="match status" value="1"/>
</dbReference>
<feature type="region of interest" description="Disordered" evidence="2">
    <location>
        <begin position="193"/>
        <end position="217"/>
    </location>
</feature>
<dbReference type="PANTHER" id="PTHR10194:SF60">
    <property type="entry name" value="RAS GTPASE-ACTIVATING PROTEIN RASKOL"/>
    <property type="match status" value="1"/>
</dbReference>
<evidence type="ECO:0000259" key="3">
    <source>
        <dbReference type="PROSITE" id="PS50018"/>
    </source>
</evidence>
<feature type="compositionally biased region" description="Polar residues" evidence="2">
    <location>
        <begin position="1140"/>
        <end position="1154"/>
    </location>
</feature>
<keyword evidence="5" id="KW-1185">Reference proteome</keyword>
<dbReference type="InterPro" id="IPR001936">
    <property type="entry name" value="RasGAP_dom"/>
</dbReference>
<name>K1VPG3_TRIAC</name>
<dbReference type="GO" id="GO:0005096">
    <property type="term" value="F:GTPase activator activity"/>
    <property type="evidence" value="ECO:0007669"/>
    <property type="project" value="UniProtKB-KW"/>
</dbReference>
<feature type="compositionally biased region" description="Low complexity" evidence="2">
    <location>
        <begin position="1351"/>
        <end position="1366"/>
    </location>
</feature>
<reference evidence="4 5" key="1">
    <citation type="journal article" date="2012" name="Eukaryot. Cell">
        <title>Genome sequence of the Trichosporon asahii environmental strain CBS 8904.</title>
        <authorList>
            <person name="Yang R.Y."/>
            <person name="Li H.T."/>
            <person name="Zhu H."/>
            <person name="Zhou G.P."/>
            <person name="Wang M."/>
            <person name="Wang L."/>
        </authorList>
    </citation>
    <scope>NUCLEOTIDE SEQUENCE [LARGE SCALE GENOMIC DNA]</scope>
    <source>
        <strain evidence="4 5">CBS 8904</strain>
    </source>
</reference>
<dbReference type="Proteomes" id="UP000006757">
    <property type="component" value="Unassembled WGS sequence"/>
</dbReference>
<feature type="compositionally biased region" description="Low complexity" evidence="2">
    <location>
        <begin position="1304"/>
        <end position="1323"/>
    </location>
</feature>
<feature type="compositionally biased region" description="Low complexity" evidence="2">
    <location>
        <begin position="1008"/>
        <end position="1030"/>
    </location>
</feature>
<proteinExistence type="predicted"/>